<name>A0ABN8S9E7_9CNID</name>
<dbReference type="Pfam" id="PF07679">
    <property type="entry name" value="I-set"/>
    <property type="match status" value="2"/>
</dbReference>
<comment type="caution">
    <text evidence="6">The sequence shown here is derived from an EMBL/GenBank/DDBJ whole genome shotgun (WGS) entry which is preliminary data.</text>
</comment>
<evidence type="ECO:0000259" key="5">
    <source>
        <dbReference type="PROSITE" id="PS50835"/>
    </source>
</evidence>
<dbReference type="EMBL" id="CALNXI010002435">
    <property type="protein sequence ID" value="CAH3187630.1"/>
    <property type="molecule type" value="Genomic_DNA"/>
</dbReference>
<dbReference type="InterPro" id="IPR013098">
    <property type="entry name" value="Ig_I-set"/>
</dbReference>
<evidence type="ECO:0000256" key="2">
    <source>
        <dbReference type="ARBA" id="ARBA00022737"/>
    </source>
</evidence>
<keyword evidence="1" id="KW-0732">Signal</keyword>
<dbReference type="SMART" id="SM00408">
    <property type="entry name" value="IGc2"/>
    <property type="match status" value="2"/>
</dbReference>
<dbReference type="InterPro" id="IPR036179">
    <property type="entry name" value="Ig-like_dom_sf"/>
</dbReference>
<evidence type="ECO:0000256" key="4">
    <source>
        <dbReference type="ARBA" id="ARBA00023319"/>
    </source>
</evidence>
<reference evidence="6 7" key="1">
    <citation type="submission" date="2022-05" db="EMBL/GenBank/DDBJ databases">
        <authorList>
            <consortium name="Genoscope - CEA"/>
            <person name="William W."/>
        </authorList>
    </citation>
    <scope>NUCLEOTIDE SEQUENCE [LARGE SCALE GENOMIC DNA]</scope>
</reference>
<dbReference type="Gene3D" id="2.60.40.10">
    <property type="entry name" value="Immunoglobulins"/>
    <property type="match status" value="2"/>
</dbReference>
<dbReference type="InterPro" id="IPR013783">
    <property type="entry name" value="Ig-like_fold"/>
</dbReference>
<dbReference type="InterPro" id="IPR051170">
    <property type="entry name" value="Neural/epithelial_adhesion"/>
</dbReference>
<dbReference type="SUPFAM" id="SSF48726">
    <property type="entry name" value="Immunoglobulin"/>
    <property type="match status" value="2"/>
</dbReference>
<evidence type="ECO:0000313" key="7">
    <source>
        <dbReference type="Proteomes" id="UP001159427"/>
    </source>
</evidence>
<feature type="domain" description="Ig-like" evidence="5">
    <location>
        <begin position="82"/>
        <end position="166"/>
    </location>
</feature>
<evidence type="ECO:0000313" key="6">
    <source>
        <dbReference type="EMBL" id="CAH3187630.1"/>
    </source>
</evidence>
<dbReference type="SMART" id="SM00409">
    <property type="entry name" value="IG"/>
    <property type="match status" value="2"/>
</dbReference>
<keyword evidence="3" id="KW-1015">Disulfide bond</keyword>
<sequence length="172" mass="18486">TQTVRENQTATFHCSANGNPQPTVTWTKVNGSLRDGSVKVGHGRRLDIIHPTLDDSGQYKCTAVNILGRDEKIVKLIVGVSPRFTRVPGPFLVIKEDAVASVTCEAFSYPPSVVTWTGPLVALPKGRSSVTNGTLTIQDFSAVDTGKYVCTVKNKLGSVSAVTTLSIQRKPF</sequence>
<dbReference type="PROSITE" id="PS50835">
    <property type="entry name" value="IG_LIKE"/>
    <property type="match status" value="2"/>
</dbReference>
<gene>
    <name evidence="6" type="ORF">PEVE_00017823</name>
</gene>
<protein>
    <recommendedName>
        <fullName evidence="5">Ig-like domain-containing protein</fullName>
    </recommendedName>
</protein>
<dbReference type="PANTHER" id="PTHR12231:SF253">
    <property type="entry name" value="DPR-INTERACTING PROTEIN ETA, ISOFORM B-RELATED"/>
    <property type="match status" value="1"/>
</dbReference>
<keyword evidence="2" id="KW-0677">Repeat</keyword>
<evidence type="ECO:0000256" key="1">
    <source>
        <dbReference type="ARBA" id="ARBA00022729"/>
    </source>
</evidence>
<dbReference type="Proteomes" id="UP001159427">
    <property type="component" value="Unassembled WGS sequence"/>
</dbReference>
<dbReference type="CDD" id="cd00096">
    <property type="entry name" value="Ig"/>
    <property type="match status" value="1"/>
</dbReference>
<accession>A0ABN8S9E7</accession>
<dbReference type="InterPro" id="IPR007110">
    <property type="entry name" value="Ig-like_dom"/>
</dbReference>
<dbReference type="InterPro" id="IPR003598">
    <property type="entry name" value="Ig_sub2"/>
</dbReference>
<proteinExistence type="predicted"/>
<feature type="non-terminal residue" evidence="6">
    <location>
        <position position="1"/>
    </location>
</feature>
<feature type="domain" description="Ig-like" evidence="5">
    <location>
        <begin position="1"/>
        <end position="81"/>
    </location>
</feature>
<keyword evidence="4" id="KW-0393">Immunoglobulin domain</keyword>
<dbReference type="PANTHER" id="PTHR12231">
    <property type="entry name" value="CTX-RELATED TYPE I TRANSMEMBRANE PROTEIN"/>
    <property type="match status" value="1"/>
</dbReference>
<dbReference type="InterPro" id="IPR003599">
    <property type="entry name" value="Ig_sub"/>
</dbReference>
<organism evidence="6 7">
    <name type="scientific">Porites evermanni</name>
    <dbReference type="NCBI Taxonomy" id="104178"/>
    <lineage>
        <taxon>Eukaryota</taxon>
        <taxon>Metazoa</taxon>
        <taxon>Cnidaria</taxon>
        <taxon>Anthozoa</taxon>
        <taxon>Hexacorallia</taxon>
        <taxon>Scleractinia</taxon>
        <taxon>Fungiina</taxon>
        <taxon>Poritidae</taxon>
        <taxon>Porites</taxon>
    </lineage>
</organism>
<evidence type="ECO:0000256" key="3">
    <source>
        <dbReference type="ARBA" id="ARBA00023157"/>
    </source>
</evidence>
<keyword evidence="7" id="KW-1185">Reference proteome</keyword>